<keyword evidence="17" id="KW-1208">Phospholipid metabolism</keyword>
<comment type="pathway">
    <text evidence="4">Lipid metabolism.</text>
</comment>
<evidence type="ECO:0000256" key="11">
    <source>
        <dbReference type="ARBA" id="ARBA00022692"/>
    </source>
</evidence>
<dbReference type="Pfam" id="PF01148">
    <property type="entry name" value="CTP_transf_1"/>
    <property type="match status" value="1"/>
</dbReference>
<dbReference type="EC" id="2.7.7.41" evidence="6 18"/>
<dbReference type="PANTHER" id="PTHR46382:SF1">
    <property type="entry name" value="PHOSPHATIDATE CYTIDYLYLTRANSFERASE"/>
    <property type="match status" value="1"/>
</dbReference>
<evidence type="ECO:0000256" key="16">
    <source>
        <dbReference type="ARBA" id="ARBA00023209"/>
    </source>
</evidence>
<evidence type="ECO:0000256" key="3">
    <source>
        <dbReference type="ARBA" id="ARBA00005119"/>
    </source>
</evidence>
<comment type="pathway">
    <text evidence="3 18">Phospholipid metabolism; CDP-diacylglycerol biosynthesis; CDP-diacylglycerol from sn-glycerol 3-phosphate: step 3/3.</text>
</comment>
<comment type="similarity">
    <text evidence="5 18">Belongs to the CDS family.</text>
</comment>
<evidence type="ECO:0000256" key="8">
    <source>
        <dbReference type="ARBA" id="ARBA00022475"/>
    </source>
</evidence>
<feature type="transmembrane region" description="Helical" evidence="19">
    <location>
        <begin position="204"/>
        <end position="225"/>
    </location>
</feature>
<dbReference type="AlphaFoldDB" id="A0A7R7EMH4"/>
<keyword evidence="16" id="KW-0594">Phospholipid biosynthesis</keyword>
<feature type="transmembrane region" description="Helical" evidence="19">
    <location>
        <begin position="54"/>
        <end position="72"/>
    </location>
</feature>
<dbReference type="UniPathway" id="UPA00557">
    <property type="reaction ID" value="UER00614"/>
</dbReference>
<evidence type="ECO:0000256" key="2">
    <source>
        <dbReference type="ARBA" id="ARBA00004651"/>
    </source>
</evidence>
<keyword evidence="11 18" id="KW-0812">Transmembrane</keyword>
<keyword evidence="21" id="KW-1185">Reference proteome</keyword>
<evidence type="ECO:0000313" key="21">
    <source>
        <dbReference type="Proteomes" id="UP000595897"/>
    </source>
</evidence>
<reference evidence="20 21" key="1">
    <citation type="submission" date="2020-11" db="EMBL/GenBank/DDBJ databases">
        <title>Draft genome sequencing of a Lachnospiraceae strain isolated from anoxic soil subjected to BSD treatment.</title>
        <authorList>
            <person name="Uek A."/>
            <person name="Tonouchi A."/>
        </authorList>
    </citation>
    <scope>NUCLEOTIDE SEQUENCE [LARGE SCALE GENOMIC DNA]</scope>
    <source>
        <strain evidence="20 21">TB5</strain>
    </source>
</reference>
<dbReference type="GO" id="GO:0004605">
    <property type="term" value="F:phosphatidate cytidylyltransferase activity"/>
    <property type="evidence" value="ECO:0007669"/>
    <property type="project" value="UniProtKB-EC"/>
</dbReference>
<evidence type="ECO:0000256" key="7">
    <source>
        <dbReference type="ARBA" id="ARBA00019373"/>
    </source>
</evidence>
<evidence type="ECO:0000256" key="4">
    <source>
        <dbReference type="ARBA" id="ARBA00005189"/>
    </source>
</evidence>
<dbReference type="GO" id="GO:0016024">
    <property type="term" value="P:CDP-diacylglycerol biosynthetic process"/>
    <property type="evidence" value="ECO:0007669"/>
    <property type="project" value="UniProtKB-UniPathway"/>
</dbReference>
<accession>A0A7R7EMH4</accession>
<comment type="subcellular location">
    <subcellularLocation>
        <location evidence="2">Cell membrane</location>
        <topology evidence="2">Multi-pass membrane protein</topology>
    </subcellularLocation>
</comment>
<evidence type="ECO:0000256" key="6">
    <source>
        <dbReference type="ARBA" id="ARBA00012487"/>
    </source>
</evidence>
<protein>
    <recommendedName>
        <fullName evidence="7 18">Phosphatidate cytidylyltransferase</fullName>
        <ecNumber evidence="6 18">2.7.7.41</ecNumber>
    </recommendedName>
</protein>
<evidence type="ECO:0000256" key="14">
    <source>
        <dbReference type="ARBA" id="ARBA00023098"/>
    </source>
</evidence>
<evidence type="ECO:0000313" key="20">
    <source>
        <dbReference type="EMBL" id="BCN31483.1"/>
    </source>
</evidence>
<evidence type="ECO:0000256" key="17">
    <source>
        <dbReference type="ARBA" id="ARBA00023264"/>
    </source>
</evidence>
<dbReference type="EMBL" id="AP024169">
    <property type="protein sequence ID" value="BCN31483.1"/>
    <property type="molecule type" value="Genomic_DNA"/>
</dbReference>
<dbReference type="InterPro" id="IPR000374">
    <property type="entry name" value="PC_trans"/>
</dbReference>
<evidence type="ECO:0000256" key="9">
    <source>
        <dbReference type="ARBA" id="ARBA00022516"/>
    </source>
</evidence>
<feature type="transmembrane region" description="Helical" evidence="19">
    <location>
        <begin position="78"/>
        <end position="96"/>
    </location>
</feature>
<evidence type="ECO:0000256" key="13">
    <source>
        <dbReference type="ARBA" id="ARBA00022989"/>
    </source>
</evidence>
<proteinExistence type="inferred from homology"/>
<organism evidence="20 21">
    <name type="scientific">Anaeromicropila herbilytica</name>
    <dbReference type="NCBI Taxonomy" id="2785025"/>
    <lineage>
        <taxon>Bacteria</taxon>
        <taxon>Bacillati</taxon>
        <taxon>Bacillota</taxon>
        <taxon>Clostridia</taxon>
        <taxon>Lachnospirales</taxon>
        <taxon>Lachnospiraceae</taxon>
        <taxon>Anaeromicropila</taxon>
    </lineage>
</organism>
<keyword evidence="10 18" id="KW-0808">Transferase</keyword>
<keyword evidence="12 18" id="KW-0548">Nucleotidyltransferase</keyword>
<dbReference type="Proteomes" id="UP000595897">
    <property type="component" value="Chromosome"/>
</dbReference>
<dbReference type="PANTHER" id="PTHR46382">
    <property type="entry name" value="PHOSPHATIDATE CYTIDYLYLTRANSFERASE"/>
    <property type="match status" value="1"/>
</dbReference>
<keyword evidence="8" id="KW-1003">Cell membrane</keyword>
<gene>
    <name evidence="20" type="primary">cdsA</name>
    <name evidence="20" type="ORF">bsdtb5_27780</name>
</gene>
<name>A0A7R7EMH4_9FIRM</name>
<evidence type="ECO:0000256" key="5">
    <source>
        <dbReference type="ARBA" id="ARBA00010185"/>
    </source>
</evidence>
<evidence type="ECO:0000256" key="10">
    <source>
        <dbReference type="ARBA" id="ARBA00022679"/>
    </source>
</evidence>
<dbReference type="RefSeq" id="WP_271712599.1">
    <property type="nucleotide sequence ID" value="NZ_AP024169.1"/>
</dbReference>
<dbReference type="GO" id="GO:0005886">
    <property type="term" value="C:plasma membrane"/>
    <property type="evidence" value="ECO:0007669"/>
    <property type="project" value="UniProtKB-SubCell"/>
</dbReference>
<evidence type="ECO:0000256" key="15">
    <source>
        <dbReference type="ARBA" id="ARBA00023136"/>
    </source>
</evidence>
<keyword evidence="14" id="KW-0443">Lipid metabolism</keyword>
<evidence type="ECO:0000256" key="12">
    <source>
        <dbReference type="ARBA" id="ARBA00022695"/>
    </source>
</evidence>
<dbReference type="PROSITE" id="PS01315">
    <property type="entry name" value="CDS"/>
    <property type="match status" value="1"/>
</dbReference>
<evidence type="ECO:0000256" key="19">
    <source>
        <dbReference type="SAM" id="Phobius"/>
    </source>
</evidence>
<feature type="transmembrane region" description="Helical" evidence="19">
    <location>
        <begin position="108"/>
        <end position="126"/>
    </location>
</feature>
<keyword evidence="13 19" id="KW-1133">Transmembrane helix</keyword>
<dbReference type="KEGG" id="ahb:bsdtb5_27780"/>
<evidence type="ECO:0000256" key="18">
    <source>
        <dbReference type="RuleBase" id="RU003938"/>
    </source>
</evidence>
<evidence type="ECO:0000256" key="1">
    <source>
        <dbReference type="ARBA" id="ARBA00001698"/>
    </source>
</evidence>
<keyword evidence="9" id="KW-0444">Lipid biosynthesis</keyword>
<keyword evidence="15 19" id="KW-0472">Membrane</keyword>
<feature type="transmembrane region" description="Helical" evidence="19">
    <location>
        <begin position="132"/>
        <end position="152"/>
    </location>
</feature>
<sequence>MLNTFLIRLRSSIILMIITLFTVIMGGNILFATVAIISLIGLTELFQVGNIKKTILGIITCLASLAYDFMILLDKEDYIMMLFIAFLLLLLFSYVFTFPKYNTEQVTLAFFGFFYVSLMLSYIYKVRVLEDGAILVWLIFIGAWGSDTFAYLSGILLGKHKITPKLSPKKSLEGCIGGVLGAALIGFIYALVFKGYLTHYENPMLAFAIIGAASSVVSQIGDLAASAIKRNHDIKDYGTLIPGHGGILDRFDSIIITAPIVYFLATSIL</sequence>
<comment type="catalytic activity">
    <reaction evidence="1 18">
        <text>a 1,2-diacyl-sn-glycero-3-phosphate + CTP + H(+) = a CDP-1,2-diacyl-sn-glycerol + diphosphate</text>
        <dbReference type="Rhea" id="RHEA:16229"/>
        <dbReference type="ChEBI" id="CHEBI:15378"/>
        <dbReference type="ChEBI" id="CHEBI:33019"/>
        <dbReference type="ChEBI" id="CHEBI:37563"/>
        <dbReference type="ChEBI" id="CHEBI:58332"/>
        <dbReference type="ChEBI" id="CHEBI:58608"/>
        <dbReference type="EC" id="2.7.7.41"/>
    </reaction>
</comment>
<feature type="transmembrane region" description="Helical" evidence="19">
    <location>
        <begin position="12"/>
        <end position="42"/>
    </location>
</feature>
<feature type="transmembrane region" description="Helical" evidence="19">
    <location>
        <begin position="172"/>
        <end position="192"/>
    </location>
</feature>